<evidence type="ECO:0000313" key="2">
    <source>
        <dbReference type="EMBL" id="EFR30829.1"/>
    </source>
</evidence>
<comment type="caution">
    <text evidence="2">The sequence shown here is derived from an EMBL/GenBank/DDBJ whole genome shotgun (WGS) entry which is preliminary data.</text>
</comment>
<sequence>MQIIISPAKEMNLVHPLAQDWQLSAESQEIVTHLKNLSPSELKKAFKINDSLLTENLAFIRAFDQTITYKAIDMYHGLAYRWMDLDALDQTALTYLDDHLTILSALYGPVPANQAIKPYRLDFTTSLKLGKKSLKAYWKPVYNKTFTKGETILNLASDEFSSLFKQTDYQWIDFEFQELKEGKVKKHSTISKKGRGRMVKFLAQHQIVDLAKIKDFSEDGYYYKADLSKPDLFVFERLADN</sequence>
<dbReference type="EMBL" id="AENN01000016">
    <property type="protein sequence ID" value="EFR30829.1"/>
    <property type="molecule type" value="Genomic_DNA"/>
</dbReference>
<dbReference type="Proteomes" id="UP000005990">
    <property type="component" value="Unassembled WGS sequence"/>
</dbReference>
<evidence type="ECO:0000313" key="3">
    <source>
        <dbReference type="Proteomes" id="UP000005990"/>
    </source>
</evidence>
<proteinExistence type="inferred from homology"/>
<dbReference type="GO" id="GO:0005829">
    <property type="term" value="C:cytosol"/>
    <property type="evidence" value="ECO:0007669"/>
    <property type="project" value="TreeGrafter"/>
</dbReference>
<dbReference type="NCBIfam" id="NF002543">
    <property type="entry name" value="PRK02101.1-4"/>
    <property type="match status" value="1"/>
</dbReference>
<dbReference type="Pfam" id="PF03883">
    <property type="entry name" value="H2O2_YaaD"/>
    <property type="match status" value="1"/>
</dbReference>
<dbReference type="OrthoDB" id="9777133at2"/>
<accession>E4KQ49</accession>
<protein>
    <recommendedName>
        <fullName evidence="1">UPF0246 protein HMPREF9257_1755</fullName>
    </recommendedName>
</protein>
<keyword evidence="3" id="KW-1185">Reference proteome</keyword>
<comment type="similarity">
    <text evidence="1">Belongs to the UPF0246 family.</text>
</comment>
<dbReference type="HAMAP" id="MF_00652">
    <property type="entry name" value="UPF0246"/>
    <property type="match status" value="1"/>
</dbReference>
<evidence type="ECO:0000256" key="1">
    <source>
        <dbReference type="HAMAP-Rule" id="MF_00652"/>
    </source>
</evidence>
<dbReference type="RefSeq" id="WP_006418615.1">
    <property type="nucleotide sequence ID" value="NZ_AENN01000016.1"/>
</dbReference>
<dbReference type="PANTHER" id="PTHR30283:SF4">
    <property type="entry name" value="PEROXIDE STRESS RESISTANCE PROTEIN YAAA"/>
    <property type="match status" value="1"/>
</dbReference>
<gene>
    <name evidence="2" type="ORF">HMPREF9257_1755</name>
</gene>
<organism evidence="2 3">
    <name type="scientific">Eremococcus coleocola ACS-139-V-Col8</name>
    <dbReference type="NCBI Taxonomy" id="908337"/>
    <lineage>
        <taxon>Bacteria</taxon>
        <taxon>Bacillati</taxon>
        <taxon>Bacillota</taxon>
        <taxon>Bacilli</taxon>
        <taxon>Lactobacillales</taxon>
        <taxon>Aerococcaceae</taxon>
        <taxon>Eremococcus</taxon>
    </lineage>
</organism>
<dbReference type="GO" id="GO:0033194">
    <property type="term" value="P:response to hydroperoxide"/>
    <property type="evidence" value="ECO:0007669"/>
    <property type="project" value="TreeGrafter"/>
</dbReference>
<dbReference type="PANTHER" id="PTHR30283">
    <property type="entry name" value="PEROXIDE STRESS RESPONSE PROTEIN YAAA"/>
    <property type="match status" value="1"/>
</dbReference>
<dbReference type="AlphaFoldDB" id="E4KQ49"/>
<reference evidence="2 3" key="1">
    <citation type="submission" date="2010-10" db="EMBL/GenBank/DDBJ databases">
        <authorList>
            <person name="Durkin A.S."/>
            <person name="Madupu R."/>
            <person name="Torralba M."/>
            <person name="Gillis M."/>
            <person name="Methe B."/>
            <person name="Sutton G."/>
            <person name="Nelson K.E."/>
        </authorList>
    </citation>
    <scope>NUCLEOTIDE SEQUENCE [LARGE SCALE GENOMIC DNA]</scope>
    <source>
        <strain evidence="2 3">ACS-139-V-Col8</strain>
    </source>
</reference>
<name>E4KQ49_9LACT</name>
<dbReference type="eggNOG" id="COG3022">
    <property type="taxonomic scope" value="Bacteria"/>
</dbReference>
<dbReference type="InterPro" id="IPR005583">
    <property type="entry name" value="YaaA"/>
</dbReference>